<evidence type="ECO:0000256" key="2">
    <source>
        <dbReference type="SAM" id="Phobius"/>
    </source>
</evidence>
<gene>
    <name evidence="3" type="ORF">GBA65_07590</name>
</gene>
<evidence type="ECO:0000256" key="1">
    <source>
        <dbReference type="SAM" id="MobiDB-lite"/>
    </source>
</evidence>
<dbReference type="KEGG" id="rmar:GBA65_07590"/>
<feature type="region of interest" description="Disordered" evidence="1">
    <location>
        <begin position="71"/>
        <end position="105"/>
    </location>
</feature>
<protein>
    <recommendedName>
        <fullName evidence="5">Cation/H+ exchanger domain-containing protein</fullName>
    </recommendedName>
</protein>
<feature type="compositionally biased region" description="Low complexity" evidence="1">
    <location>
        <begin position="80"/>
        <end position="93"/>
    </location>
</feature>
<keyword evidence="4" id="KW-1185">Reference proteome</keyword>
<dbReference type="EMBL" id="CP045121">
    <property type="protein sequence ID" value="QIN78410.1"/>
    <property type="molecule type" value="Genomic_DNA"/>
</dbReference>
<sequence length="105" mass="10947">MSLVMVLLAAVAALATVARRIGVPYPILLVLGSLALASVPGLPRVKQDPEIVVLLFLLPLLFLAAYSRSAPGHTSASYTSWSGRSASGWSGCGTKARSPTRRSIA</sequence>
<keyword evidence="2" id="KW-0472">Membrane</keyword>
<keyword evidence="2" id="KW-0812">Transmembrane</keyword>
<reference evidence="3 4" key="1">
    <citation type="submission" date="2019-10" db="EMBL/GenBank/DDBJ databases">
        <title>Rubrobacter sp nov SCSIO 52915 isolated from a deep-sea sediment in the South China Sea.</title>
        <authorList>
            <person name="Chen R.W."/>
        </authorList>
    </citation>
    <scope>NUCLEOTIDE SEQUENCE [LARGE SCALE GENOMIC DNA]</scope>
    <source>
        <strain evidence="3 4">SCSIO 52915</strain>
    </source>
</reference>
<evidence type="ECO:0008006" key="5">
    <source>
        <dbReference type="Google" id="ProtNLM"/>
    </source>
</evidence>
<organism evidence="3 4">
    <name type="scientific">Rubrobacter marinus</name>
    <dbReference type="NCBI Taxonomy" id="2653852"/>
    <lineage>
        <taxon>Bacteria</taxon>
        <taxon>Bacillati</taxon>
        <taxon>Actinomycetota</taxon>
        <taxon>Rubrobacteria</taxon>
        <taxon>Rubrobacterales</taxon>
        <taxon>Rubrobacteraceae</taxon>
        <taxon>Rubrobacter</taxon>
    </lineage>
</organism>
<dbReference type="RefSeq" id="WP_166396084.1">
    <property type="nucleotide sequence ID" value="NZ_CP045121.1"/>
</dbReference>
<dbReference type="AlphaFoldDB" id="A0A6G8PW29"/>
<dbReference type="Proteomes" id="UP000502706">
    <property type="component" value="Chromosome"/>
</dbReference>
<proteinExistence type="predicted"/>
<keyword evidence="2" id="KW-1133">Transmembrane helix</keyword>
<evidence type="ECO:0000313" key="3">
    <source>
        <dbReference type="EMBL" id="QIN78410.1"/>
    </source>
</evidence>
<accession>A0A6G8PW29</accession>
<name>A0A6G8PW29_9ACTN</name>
<evidence type="ECO:0000313" key="4">
    <source>
        <dbReference type="Proteomes" id="UP000502706"/>
    </source>
</evidence>
<feature type="transmembrane region" description="Helical" evidence="2">
    <location>
        <begin position="51"/>
        <end position="67"/>
    </location>
</feature>